<evidence type="ECO:0000313" key="1">
    <source>
        <dbReference type="EMBL" id="OSX62985.1"/>
    </source>
</evidence>
<dbReference type="AlphaFoldDB" id="A0A1X6N2Z6"/>
<name>A0A1X6N2Z6_9APHY</name>
<dbReference type="EMBL" id="KZ110596">
    <property type="protein sequence ID" value="OSX62985.1"/>
    <property type="molecule type" value="Genomic_DNA"/>
</dbReference>
<dbReference type="PANTHER" id="PTHR42774:SF3">
    <property type="entry name" value="KETOHEXOKINASE"/>
    <property type="match status" value="1"/>
</dbReference>
<evidence type="ECO:0000313" key="2">
    <source>
        <dbReference type="Proteomes" id="UP000194127"/>
    </source>
</evidence>
<gene>
    <name evidence="1" type="ORF">POSPLADRAFT_1141006</name>
</gene>
<dbReference type="InterPro" id="IPR029056">
    <property type="entry name" value="Ribokinase-like"/>
</dbReference>
<sequence length="504" mass="55039">MTRLRRDTQDSSASSSQRPFRVVACGTLFLTHTLSLPTHPEPSTVVRASSVTRSRGGPASTCLAILAQFPAVHAILVAPLGGNDDGKQIIRELETERVSTKYCKIWEEAGVPSAWVLHADDTDARTVINNNPLPDITHEDFISLLGPLIAPENYAYLPPTSQAAAGPTHPIGSIPHAVQPRKSLSNLHAAVERSTVNTNTPAPFEWIHFEGRSVKTTLSNIMGLEGLARERKWRNHCTFSVDIGRRARQGVEALIPYADVVFLNKHYARAHSPQYASSPRAFLLSLTALVPPHALLVAYWGEEGAAVLSVPTREYFQSSGWVGLDSTNPIPEVSALSMRTGTDPGDHDPEDRVEMVSVRTESDFWAGQHTDSSSIFTAGAFSQSFSASPSPTLPRPPENVHATSAWTRETHRHRRSDAVIDEVGAQDAFIAGMILALGRRMLPGEPYTPMSGGRNNADAGEGEKGRWRLEECLRFATELAGRKGRRKGWDGLADEMARAGWLEI</sequence>
<dbReference type="GeneID" id="36330193"/>
<accession>A0A1X6N2Z6</accession>
<dbReference type="PANTHER" id="PTHR42774">
    <property type="entry name" value="PHOSPHOTRANSFERASE SYSTEM TRANSPORT PROTEIN"/>
    <property type="match status" value="1"/>
</dbReference>
<organism evidence="1 2">
    <name type="scientific">Postia placenta MAD-698-R-SB12</name>
    <dbReference type="NCBI Taxonomy" id="670580"/>
    <lineage>
        <taxon>Eukaryota</taxon>
        <taxon>Fungi</taxon>
        <taxon>Dikarya</taxon>
        <taxon>Basidiomycota</taxon>
        <taxon>Agaricomycotina</taxon>
        <taxon>Agaricomycetes</taxon>
        <taxon>Polyporales</taxon>
        <taxon>Adustoporiaceae</taxon>
        <taxon>Rhodonia</taxon>
    </lineage>
</organism>
<dbReference type="STRING" id="670580.A0A1X6N2Z6"/>
<dbReference type="RefSeq" id="XP_024339779.1">
    <property type="nucleotide sequence ID" value="XM_024485244.1"/>
</dbReference>
<keyword evidence="2" id="KW-1185">Reference proteome</keyword>
<dbReference type="SUPFAM" id="SSF53613">
    <property type="entry name" value="Ribokinase-like"/>
    <property type="match status" value="1"/>
</dbReference>
<dbReference type="Gene3D" id="3.40.1190.20">
    <property type="match status" value="2"/>
</dbReference>
<dbReference type="Proteomes" id="UP000194127">
    <property type="component" value="Unassembled WGS sequence"/>
</dbReference>
<reference evidence="1 2" key="1">
    <citation type="submission" date="2017-04" db="EMBL/GenBank/DDBJ databases">
        <title>Genome Sequence of the Model Brown-Rot Fungus Postia placenta SB12.</title>
        <authorList>
            <consortium name="DOE Joint Genome Institute"/>
            <person name="Gaskell J."/>
            <person name="Kersten P."/>
            <person name="Larrondo L.F."/>
            <person name="Canessa P."/>
            <person name="Martinez D."/>
            <person name="Hibbett D."/>
            <person name="Schmoll M."/>
            <person name="Kubicek C.P."/>
            <person name="Martinez A.T."/>
            <person name="Yadav J."/>
            <person name="Master E."/>
            <person name="Magnuson J.K."/>
            <person name="James T."/>
            <person name="Yaver D."/>
            <person name="Berka R."/>
            <person name="Labutti K."/>
            <person name="Lipzen A."/>
            <person name="Aerts A."/>
            <person name="Barry K."/>
            <person name="Henrissat B."/>
            <person name="Blanchette R."/>
            <person name="Grigoriev I."/>
            <person name="Cullen D."/>
        </authorList>
    </citation>
    <scope>NUCLEOTIDE SEQUENCE [LARGE SCALE GENOMIC DNA]</scope>
    <source>
        <strain evidence="1 2">MAD-698-R-SB12</strain>
    </source>
</reference>
<dbReference type="InterPro" id="IPR052562">
    <property type="entry name" value="Ketohexokinase-related"/>
</dbReference>
<evidence type="ECO:0008006" key="3">
    <source>
        <dbReference type="Google" id="ProtNLM"/>
    </source>
</evidence>
<dbReference type="OrthoDB" id="204058at2759"/>
<proteinExistence type="predicted"/>
<protein>
    <recommendedName>
        <fullName evidence="3">Carbohydrate kinase PfkB domain-containing protein</fullName>
    </recommendedName>
</protein>